<accession>A0A5C8P8W4</accession>
<dbReference type="RefSeq" id="WP_147851971.1">
    <property type="nucleotide sequence ID" value="NZ_VDUZ01000068.1"/>
</dbReference>
<dbReference type="Proteomes" id="UP000321638">
    <property type="component" value="Unassembled WGS sequence"/>
</dbReference>
<protein>
    <submittedName>
        <fullName evidence="4">Amidohydrolase family protein</fullName>
    </submittedName>
</protein>
<dbReference type="Gene3D" id="3.20.20.140">
    <property type="entry name" value="Metal-dependent hydrolases"/>
    <property type="match status" value="1"/>
</dbReference>
<evidence type="ECO:0000256" key="2">
    <source>
        <dbReference type="ARBA" id="ARBA00022801"/>
    </source>
</evidence>
<keyword evidence="5" id="KW-1185">Reference proteome</keyword>
<gene>
    <name evidence="4" type="ORF">FHP25_36625</name>
</gene>
<evidence type="ECO:0000259" key="3">
    <source>
        <dbReference type="Pfam" id="PF01979"/>
    </source>
</evidence>
<comment type="similarity">
    <text evidence="1">Belongs to the metallo-dependent hydrolases superfamily. ATZ/TRZ family.</text>
</comment>
<dbReference type="InterPro" id="IPR032466">
    <property type="entry name" value="Metal_Hydrolase"/>
</dbReference>
<dbReference type="SUPFAM" id="SSF51556">
    <property type="entry name" value="Metallo-dependent hydrolases"/>
    <property type="match status" value="1"/>
</dbReference>
<proteinExistence type="inferred from homology"/>
<dbReference type="AlphaFoldDB" id="A0A5C8P8W4"/>
<comment type="caution">
    <text evidence="4">The sequence shown here is derived from an EMBL/GenBank/DDBJ whole genome shotgun (WGS) entry which is preliminary data.</text>
</comment>
<keyword evidence="2 4" id="KW-0378">Hydrolase</keyword>
<evidence type="ECO:0000313" key="5">
    <source>
        <dbReference type="Proteomes" id="UP000321638"/>
    </source>
</evidence>
<reference evidence="4 5" key="1">
    <citation type="submission" date="2019-06" db="EMBL/GenBank/DDBJ databases">
        <title>New taxonomy in bacterial strain CC-CFT640, isolated from vineyard.</title>
        <authorList>
            <person name="Lin S.-Y."/>
            <person name="Tsai C.-F."/>
            <person name="Young C.-C."/>
        </authorList>
    </citation>
    <scope>NUCLEOTIDE SEQUENCE [LARGE SCALE GENOMIC DNA]</scope>
    <source>
        <strain evidence="4 5">CC-CFT640</strain>
    </source>
</reference>
<dbReference type="EMBL" id="VDUZ01000068">
    <property type="protein sequence ID" value="TXL69935.1"/>
    <property type="molecule type" value="Genomic_DNA"/>
</dbReference>
<dbReference type="OrthoDB" id="9796020at2"/>
<evidence type="ECO:0000256" key="1">
    <source>
        <dbReference type="ARBA" id="ARBA00006745"/>
    </source>
</evidence>
<dbReference type="PANTHER" id="PTHR43794:SF11">
    <property type="entry name" value="AMIDOHYDROLASE-RELATED DOMAIN-CONTAINING PROTEIN"/>
    <property type="match status" value="1"/>
</dbReference>
<dbReference type="GO" id="GO:0016810">
    <property type="term" value="F:hydrolase activity, acting on carbon-nitrogen (but not peptide) bonds"/>
    <property type="evidence" value="ECO:0007669"/>
    <property type="project" value="InterPro"/>
</dbReference>
<name>A0A5C8P8W4_9HYPH</name>
<organism evidence="4 5">
    <name type="scientific">Vineibacter terrae</name>
    <dbReference type="NCBI Taxonomy" id="2586908"/>
    <lineage>
        <taxon>Bacteria</taxon>
        <taxon>Pseudomonadati</taxon>
        <taxon>Pseudomonadota</taxon>
        <taxon>Alphaproteobacteria</taxon>
        <taxon>Hyphomicrobiales</taxon>
        <taxon>Vineibacter</taxon>
    </lineage>
</organism>
<dbReference type="PANTHER" id="PTHR43794">
    <property type="entry name" value="AMINOHYDROLASE SSNA-RELATED"/>
    <property type="match status" value="1"/>
</dbReference>
<evidence type="ECO:0000313" key="4">
    <source>
        <dbReference type="EMBL" id="TXL69935.1"/>
    </source>
</evidence>
<sequence>MAKLLLNGALIMRDGQTAFAPDPVDILIDGQMISAIAPAGTIADADRRLNVSGLLAAPGLINGHLHSWDHFIKGRVENLPMELMMAHLRPAVPLPLTADDIYLRTMMAAVESLRTGATTIIDDLSLGQTFDRSHVDAALQAYKDAGIRTYVGFSMIDKAVVDSWPFVEESFPPETLAWLRSLPRPRGDALLGLVRDLAKEHHPSSARVGVLVAPSAPQRCTDDFLRDCRRLADELDLPVIIHVLETRLQAVTAEIFWGRSMVEHLAAVGFLKERTALVHGVWLTPRDRALIADRGASVQYNPWSNAAIGSGAADFRALRDAGINVSMGSDGCGVTFNCSMLLALKFGTGIGRIRSTDHRRWPTAAELWEAATVGGARALGRAHELGRLAPGQRADIVLYRQTSIGLVPLNAPVRQLVHAESGGGIDTVIVDGEPVMQAGRLTRIDESRLVADFQRAHARLLDRIQASEEAAGPVLEGLDRLYRQSLRHKIAADTTRGVIDLPSAEEVWQ</sequence>
<dbReference type="InterPro" id="IPR011059">
    <property type="entry name" value="Metal-dep_hydrolase_composite"/>
</dbReference>
<dbReference type="SUPFAM" id="SSF51338">
    <property type="entry name" value="Composite domain of metallo-dependent hydrolases"/>
    <property type="match status" value="2"/>
</dbReference>
<dbReference type="InterPro" id="IPR050287">
    <property type="entry name" value="MTA/SAH_deaminase"/>
</dbReference>
<feature type="domain" description="Amidohydrolase-related" evidence="3">
    <location>
        <begin position="57"/>
        <end position="435"/>
    </location>
</feature>
<dbReference type="Pfam" id="PF01979">
    <property type="entry name" value="Amidohydro_1"/>
    <property type="match status" value="1"/>
</dbReference>
<dbReference type="Gene3D" id="2.30.40.10">
    <property type="entry name" value="Urease, subunit C, domain 1"/>
    <property type="match status" value="1"/>
</dbReference>
<dbReference type="InterPro" id="IPR006680">
    <property type="entry name" value="Amidohydro-rel"/>
</dbReference>